<keyword evidence="2" id="KW-0597">Phosphoprotein</keyword>
<proteinExistence type="predicted"/>
<dbReference type="PANTHER" id="PTHR44845:SF6">
    <property type="entry name" value="BETA-ALANINE-ACTIVATING ENZYME"/>
    <property type="match status" value="1"/>
</dbReference>
<feature type="domain" description="Thioester reductase (TE)" evidence="3">
    <location>
        <begin position="61"/>
        <end position="115"/>
    </location>
</feature>
<dbReference type="AlphaFoldDB" id="A0A5M9X1Q1"/>
<dbReference type="EMBL" id="RIAS01000028">
    <property type="protein sequence ID" value="KAA8787722.1"/>
    <property type="molecule type" value="Genomic_DNA"/>
</dbReference>
<name>A0A5M9X1Q1_PAEAM</name>
<keyword evidence="1" id="KW-0596">Phosphopantetheine</keyword>
<dbReference type="Pfam" id="PF07993">
    <property type="entry name" value="NAD_binding_4"/>
    <property type="match status" value="1"/>
</dbReference>
<dbReference type="InterPro" id="IPR036291">
    <property type="entry name" value="NAD(P)-bd_dom_sf"/>
</dbReference>
<evidence type="ECO:0000256" key="2">
    <source>
        <dbReference type="ARBA" id="ARBA00022553"/>
    </source>
</evidence>
<dbReference type="SUPFAM" id="SSF51735">
    <property type="entry name" value="NAD(P)-binding Rossmann-fold domains"/>
    <property type="match status" value="1"/>
</dbReference>
<evidence type="ECO:0000259" key="3">
    <source>
        <dbReference type="Pfam" id="PF07993"/>
    </source>
</evidence>
<dbReference type="Proteomes" id="UP000323664">
    <property type="component" value="Unassembled WGS sequence"/>
</dbReference>
<comment type="caution">
    <text evidence="4">The sequence shown here is derived from an EMBL/GenBank/DDBJ whole genome shotgun (WGS) entry which is preliminary data.</text>
</comment>
<dbReference type="Gene3D" id="3.40.50.720">
    <property type="entry name" value="NAD(P)-binding Rossmann-like Domain"/>
    <property type="match status" value="1"/>
</dbReference>
<evidence type="ECO:0000256" key="1">
    <source>
        <dbReference type="ARBA" id="ARBA00022450"/>
    </source>
</evidence>
<evidence type="ECO:0000313" key="4">
    <source>
        <dbReference type="EMBL" id="KAA8787722.1"/>
    </source>
</evidence>
<sequence>MTYIQQRLLYEHPTVCKLCNALEHEPTESENNFISDAVLAADIKPGHPFSVRSFQQNKVLLTGATGFLGAYLVRELIQTNPHIQIYCLVRARDERHALKRIQVSMDKYQLWELYENMPKYDSSNTQNALGPLGIHFPEINTSLMKRYFNYMKNVGYLEKC</sequence>
<organism evidence="4 5">
    <name type="scientific">Paenibacillus amylolyticus</name>
    <dbReference type="NCBI Taxonomy" id="1451"/>
    <lineage>
        <taxon>Bacteria</taxon>
        <taxon>Bacillati</taxon>
        <taxon>Bacillota</taxon>
        <taxon>Bacilli</taxon>
        <taxon>Bacillales</taxon>
        <taxon>Paenibacillaceae</taxon>
        <taxon>Paenibacillus</taxon>
    </lineage>
</organism>
<dbReference type="PANTHER" id="PTHR44845">
    <property type="entry name" value="CARRIER DOMAIN-CONTAINING PROTEIN"/>
    <property type="match status" value="1"/>
</dbReference>
<evidence type="ECO:0000313" key="5">
    <source>
        <dbReference type="Proteomes" id="UP000323664"/>
    </source>
</evidence>
<dbReference type="InterPro" id="IPR013120">
    <property type="entry name" value="FAR_NAD-bd"/>
</dbReference>
<dbReference type="OrthoDB" id="323926at2"/>
<accession>A0A5M9X1Q1</accession>
<protein>
    <recommendedName>
        <fullName evidence="3">Thioester reductase (TE) domain-containing protein</fullName>
    </recommendedName>
</protein>
<dbReference type="RefSeq" id="WP_123067317.1">
    <property type="nucleotide sequence ID" value="NZ_RIAS01000028.1"/>
</dbReference>
<reference evidence="4 5" key="1">
    <citation type="journal article" date="2019" name="J. Ind. Microbiol. Biotechnol.">
        <title>Paenibacillus amylolyticus 27C64 has a diverse set of carbohydrate-active enzymes and complete pectin deconstruction system.</title>
        <authorList>
            <person name="Keggi C."/>
            <person name="Doran-Peterson J."/>
        </authorList>
    </citation>
    <scope>NUCLEOTIDE SEQUENCE [LARGE SCALE GENOMIC DNA]</scope>
    <source>
        <strain evidence="4 5">27C64</strain>
    </source>
</reference>
<gene>
    <name evidence="4" type="ORF">EC604_28215</name>
</gene>